<dbReference type="SUPFAM" id="SSF53927">
    <property type="entry name" value="Cytidine deaminase-like"/>
    <property type="match status" value="1"/>
</dbReference>
<dbReference type="InterPro" id="IPR016193">
    <property type="entry name" value="Cytidine_deaminase-like"/>
</dbReference>
<dbReference type="InterPro" id="IPR016192">
    <property type="entry name" value="APOBEC/CMP_deaminase_Zn-bd"/>
</dbReference>
<feature type="transmembrane region" description="Helical" evidence="21">
    <location>
        <begin position="852"/>
        <end position="873"/>
    </location>
</feature>
<feature type="transmembrane region" description="Helical" evidence="21">
    <location>
        <begin position="630"/>
        <end position="648"/>
    </location>
</feature>
<evidence type="ECO:0000256" key="8">
    <source>
        <dbReference type="ARBA" id="ARBA00022729"/>
    </source>
</evidence>
<evidence type="ECO:0000259" key="23">
    <source>
        <dbReference type="PROSITE" id="PS51747"/>
    </source>
</evidence>
<sequence>MQHPNPSQKVKINKSLSRSHLSLDMIRKFIHHIQSLILVFIQDTVKAITDKKKKKIREECYKTHMEKRLISFLHIRLYFSSNGGVNLVAKQDYLVDDDFFMGVAYLMAELSKDPCTQLGACIVDERGHIVSTGYNGMPFGCNDDEFPWGKHNEDPLQNKSTFVCHAEANAILNKHSHDLENCTMYLKLFPCSECAKLIVQARIKKIIYTYDEPEKTNSEASKIMFDAAFIEYSVNGFNNNEKCCPPQEIFSVKESSRCFISNNENSPGYYDARNEDWEIKYLKECFNVTSRKSSLNSTIASSITCIDFLRNKDLLDASFIYYCKQDSKNNGASRVMNMRKCCPIGQRYDTEIRECIEFTSGDSSILKVLNSFNVNVNFLSIIKGFPICKYSIIDYIISRDDQLSFDNNTIKISISSNTGAGEISINEDNSCLDFGSSQDTFVLRTCSSSEYCKQNACLRKCCLEDEAWINHQCRKISSFGGSHAHFHSMLKNVMDTTLSNTTSLDVLNSTGYGLMIGQQFCNDSMYSIRPEENWSITSRGYIYVPEQGEYSLDEYCLEMVYESKDYSDGLYPCLCFDGYAGPSEEISSQRFTVNAVLELISCTFLLLTFLVYLCLPLLQNLHGKTLMCHLASLFIAFACHATITLSSLQDSTDGDFIINKPMCKALGYAMAVSFLASFSWLTIMCFDIWWTFGGCSGAAYVSSRKKARKKRFFFYSCFAWGLPMIMLIVMITIDRTKSIPEDLRPNIGVYSCWFDNRLNSYGEVIFFFGPVTFLLIVNVIFFIMTLKNCNRVKADISKFMKTDTDSRRFKADKTKLILNIKLFVLMGISWIFEIISYIINHYAPDLSWRVELFYAFDVLNCLRGLVIFLLFVLKNKVYIALMHRLGRRKINAPINQKAVNLKEPYKMAKYTSSSTLMSSTVDRINAQT</sequence>
<evidence type="ECO:0000256" key="18">
    <source>
        <dbReference type="ARBA" id="ARBA00041763"/>
    </source>
</evidence>
<evidence type="ECO:0000256" key="12">
    <source>
        <dbReference type="ARBA" id="ARBA00023040"/>
    </source>
</evidence>
<dbReference type="GO" id="GO:0012505">
    <property type="term" value="C:endomembrane system"/>
    <property type="evidence" value="ECO:0007669"/>
    <property type="project" value="UniProtKB-SubCell"/>
</dbReference>
<dbReference type="PROSITE" id="PS00903">
    <property type="entry name" value="CYT_DCMP_DEAMINASES_1"/>
    <property type="match status" value="1"/>
</dbReference>
<comment type="function">
    <text evidence="16">Supplies the nucleotide substrate for thymidylate synthetase.</text>
</comment>
<evidence type="ECO:0000256" key="11">
    <source>
        <dbReference type="ARBA" id="ARBA00022989"/>
    </source>
</evidence>
<keyword evidence="11 21" id="KW-1133">Transmembrane helix</keyword>
<evidence type="ECO:0000256" key="17">
    <source>
        <dbReference type="ARBA" id="ARBA00038938"/>
    </source>
</evidence>
<dbReference type="CDD" id="cd15039">
    <property type="entry name" value="7tmB3_Methuselah-like"/>
    <property type="match status" value="1"/>
</dbReference>
<dbReference type="GO" id="GO:0008270">
    <property type="term" value="F:zinc ion binding"/>
    <property type="evidence" value="ECO:0007669"/>
    <property type="project" value="InterPro"/>
</dbReference>
<dbReference type="PROSITE" id="PS50261">
    <property type="entry name" value="G_PROTEIN_RECEP_F2_4"/>
    <property type="match status" value="1"/>
</dbReference>
<dbReference type="Pfam" id="PF00383">
    <property type="entry name" value="dCMP_cyt_deam_1"/>
    <property type="match status" value="1"/>
</dbReference>
<dbReference type="GO" id="GO:0008528">
    <property type="term" value="F:G protein-coupled peptide receptor activity"/>
    <property type="evidence" value="ECO:0007669"/>
    <property type="project" value="TreeGrafter"/>
</dbReference>
<dbReference type="Proteomes" id="UP000786811">
    <property type="component" value="Unassembled WGS sequence"/>
</dbReference>
<dbReference type="EMBL" id="CAJNRD030001121">
    <property type="protein sequence ID" value="CAG5095997.1"/>
    <property type="molecule type" value="Genomic_DNA"/>
</dbReference>
<evidence type="ECO:0000256" key="5">
    <source>
        <dbReference type="ARBA" id="ARBA00022692"/>
    </source>
</evidence>
<dbReference type="Gene3D" id="2.170.180.11">
    <property type="entry name" value="Methuselah ectodomain, domain 2"/>
    <property type="match status" value="1"/>
</dbReference>
<evidence type="ECO:0000256" key="10">
    <source>
        <dbReference type="ARBA" id="ARBA00022833"/>
    </source>
</evidence>
<comment type="similarity">
    <text evidence="3">Belongs to the cytidine and deoxycytidylate deaminase family.</text>
</comment>
<keyword evidence="25" id="KW-1185">Reference proteome</keyword>
<feature type="domain" description="CMP/dCMP-type deaminase" evidence="23">
    <location>
        <begin position="95"/>
        <end position="219"/>
    </location>
</feature>
<dbReference type="GO" id="GO:0005886">
    <property type="term" value="C:plasma membrane"/>
    <property type="evidence" value="ECO:0007669"/>
    <property type="project" value="TreeGrafter"/>
</dbReference>
<proteinExistence type="inferred from homology"/>
<evidence type="ECO:0000256" key="14">
    <source>
        <dbReference type="ARBA" id="ARBA00023170"/>
    </source>
</evidence>
<feature type="transmembrane region" description="Helical" evidence="21">
    <location>
        <begin position="764"/>
        <end position="786"/>
    </location>
</feature>
<keyword evidence="14 24" id="KW-0675">Receptor</keyword>
<comment type="catalytic activity">
    <reaction evidence="19">
        <text>dCMP + H2O + H(+) = dUMP + NH4(+)</text>
        <dbReference type="Rhea" id="RHEA:22924"/>
        <dbReference type="ChEBI" id="CHEBI:15377"/>
        <dbReference type="ChEBI" id="CHEBI:15378"/>
        <dbReference type="ChEBI" id="CHEBI:28938"/>
        <dbReference type="ChEBI" id="CHEBI:57566"/>
        <dbReference type="ChEBI" id="CHEBI:246422"/>
        <dbReference type="EC" id="3.5.4.12"/>
    </reaction>
</comment>
<feature type="transmembrane region" description="Helical" evidence="21">
    <location>
        <begin position="816"/>
        <end position="840"/>
    </location>
</feature>
<keyword evidence="8" id="KW-0732">Signal</keyword>
<evidence type="ECO:0000256" key="1">
    <source>
        <dbReference type="ARBA" id="ARBA00001947"/>
    </source>
</evidence>
<keyword evidence="6" id="KW-0479">Metal-binding</keyword>
<evidence type="ECO:0000256" key="13">
    <source>
        <dbReference type="ARBA" id="ARBA00023136"/>
    </source>
</evidence>
<dbReference type="GO" id="GO:0009165">
    <property type="term" value="P:nucleotide biosynthetic process"/>
    <property type="evidence" value="ECO:0007669"/>
    <property type="project" value="UniProtKB-KW"/>
</dbReference>
<evidence type="ECO:0000256" key="4">
    <source>
        <dbReference type="ARBA" id="ARBA00008979"/>
    </source>
</evidence>
<dbReference type="InterPro" id="IPR000832">
    <property type="entry name" value="GPCR_2_secretin-like"/>
</dbReference>
<keyword evidence="9" id="KW-0378">Hydrolase</keyword>
<dbReference type="Pfam" id="PF00002">
    <property type="entry name" value="7tm_2"/>
    <property type="match status" value="1"/>
</dbReference>
<dbReference type="AlphaFoldDB" id="A0A8J2HGV9"/>
<comment type="cofactor">
    <cofactor evidence="1">
        <name>Zn(2+)</name>
        <dbReference type="ChEBI" id="CHEBI:29105"/>
    </cofactor>
</comment>
<dbReference type="OrthoDB" id="7683403at2759"/>
<dbReference type="InterPro" id="IPR035105">
    <property type="entry name" value="Deoxycytidylate_deaminase_dom"/>
</dbReference>
<reference evidence="24" key="1">
    <citation type="submission" date="2021-04" db="EMBL/GenBank/DDBJ databases">
        <authorList>
            <person name="Chebbi M.A.C M."/>
        </authorList>
    </citation>
    <scope>NUCLEOTIDE SEQUENCE</scope>
</reference>
<feature type="domain" description="G-protein coupled receptors family 2 profile 2" evidence="22">
    <location>
        <begin position="590"/>
        <end position="875"/>
    </location>
</feature>
<comment type="similarity">
    <text evidence="4">Belongs to the G-protein coupled receptor 2 family. Mth subfamily.</text>
</comment>
<evidence type="ECO:0000256" key="20">
    <source>
        <dbReference type="ARBA" id="ARBA00071625"/>
    </source>
</evidence>
<keyword evidence="12" id="KW-0297">G-protein coupled receptor</keyword>
<dbReference type="SUPFAM" id="SSF63877">
    <property type="entry name" value="Methuselah ectodomain"/>
    <property type="match status" value="1"/>
</dbReference>
<evidence type="ECO:0000259" key="22">
    <source>
        <dbReference type="PROSITE" id="PS50261"/>
    </source>
</evidence>
<comment type="caution">
    <text evidence="24">The sequence shown here is derived from an EMBL/GenBank/DDBJ whole genome shotgun (WGS) entry which is preliminary data.</text>
</comment>
<feature type="transmembrane region" description="Helical" evidence="21">
    <location>
        <begin position="712"/>
        <end position="733"/>
    </location>
</feature>
<evidence type="ECO:0000256" key="6">
    <source>
        <dbReference type="ARBA" id="ARBA00022723"/>
    </source>
</evidence>
<organism evidence="24 25">
    <name type="scientific">Cotesia congregata</name>
    <name type="common">Parasitoid wasp</name>
    <name type="synonym">Apanteles congregatus</name>
    <dbReference type="NCBI Taxonomy" id="51543"/>
    <lineage>
        <taxon>Eukaryota</taxon>
        <taxon>Metazoa</taxon>
        <taxon>Ecdysozoa</taxon>
        <taxon>Arthropoda</taxon>
        <taxon>Hexapoda</taxon>
        <taxon>Insecta</taxon>
        <taxon>Pterygota</taxon>
        <taxon>Neoptera</taxon>
        <taxon>Endopterygota</taxon>
        <taxon>Hymenoptera</taxon>
        <taxon>Apocrita</taxon>
        <taxon>Ichneumonoidea</taxon>
        <taxon>Braconidae</taxon>
        <taxon>Microgastrinae</taxon>
        <taxon>Cotesia</taxon>
    </lineage>
</organism>
<feature type="transmembrane region" description="Helical" evidence="21">
    <location>
        <begin position="595"/>
        <end position="618"/>
    </location>
</feature>
<dbReference type="PANTHER" id="PTHR47154:SF2">
    <property type="entry name" value="G-PROTEIN COUPLED RECEPTOR MTH-RELATED"/>
    <property type="match status" value="1"/>
</dbReference>
<gene>
    <name evidence="24" type="ORF">HICCMSTLAB_LOCUS7989</name>
</gene>
<feature type="transmembrane region" description="Helical" evidence="21">
    <location>
        <begin position="668"/>
        <end position="692"/>
    </location>
</feature>
<keyword evidence="13 21" id="KW-0472">Membrane</keyword>
<keyword evidence="5 21" id="KW-0812">Transmembrane</keyword>
<evidence type="ECO:0000256" key="3">
    <source>
        <dbReference type="ARBA" id="ARBA00006576"/>
    </source>
</evidence>
<dbReference type="FunFam" id="3.40.140.10:FF:000021">
    <property type="entry name" value="Deoxycytidylate deaminase"/>
    <property type="match status" value="1"/>
</dbReference>
<dbReference type="PROSITE" id="PS51747">
    <property type="entry name" value="CYT_DCMP_DEAMINASES_2"/>
    <property type="match status" value="1"/>
</dbReference>
<keyword evidence="15" id="KW-0807">Transducer</keyword>
<dbReference type="Gene3D" id="3.40.140.10">
    <property type="entry name" value="Cytidine Deaminase, domain 2"/>
    <property type="match status" value="1"/>
</dbReference>
<dbReference type="Gene3D" id="1.20.1070.10">
    <property type="entry name" value="Rhodopsin 7-helix transmembrane proteins"/>
    <property type="match status" value="1"/>
</dbReference>
<dbReference type="InterPro" id="IPR017981">
    <property type="entry name" value="GPCR_2-like_7TM"/>
</dbReference>
<keyword evidence="7" id="KW-0545">Nucleotide biosynthesis</keyword>
<evidence type="ECO:0000256" key="2">
    <source>
        <dbReference type="ARBA" id="ARBA00004127"/>
    </source>
</evidence>
<dbReference type="EC" id="3.5.4.12" evidence="17"/>
<evidence type="ECO:0000256" key="7">
    <source>
        <dbReference type="ARBA" id="ARBA00022727"/>
    </source>
</evidence>
<evidence type="ECO:0000313" key="25">
    <source>
        <dbReference type="Proteomes" id="UP000786811"/>
    </source>
</evidence>
<protein>
    <recommendedName>
        <fullName evidence="20">Probable deoxycytidylate deaminase</fullName>
        <ecNumber evidence="17">3.5.4.12</ecNumber>
    </recommendedName>
    <alternativeName>
        <fullName evidence="18">dCMP deaminase</fullName>
    </alternativeName>
</protein>
<dbReference type="GO" id="GO:0007166">
    <property type="term" value="P:cell surface receptor signaling pathway"/>
    <property type="evidence" value="ECO:0007669"/>
    <property type="project" value="InterPro"/>
</dbReference>
<name>A0A8J2HGV9_COTCN</name>
<evidence type="ECO:0000256" key="15">
    <source>
        <dbReference type="ARBA" id="ARBA00023224"/>
    </source>
</evidence>
<dbReference type="InterPro" id="IPR036272">
    <property type="entry name" value="Methuselah_N_sf"/>
</dbReference>
<evidence type="ECO:0000256" key="21">
    <source>
        <dbReference type="SAM" id="Phobius"/>
    </source>
</evidence>
<dbReference type="CDD" id="cd01286">
    <property type="entry name" value="deoxycytidylate_deaminase"/>
    <property type="match status" value="1"/>
</dbReference>
<dbReference type="InterPro" id="IPR002125">
    <property type="entry name" value="CMP_dCMP_dom"/>
</dbReference>
<evidence type="ECO:0000256" key="9">
    <source>
        <dbReference type="ARBA" id="ARBA00022801"/>
    </source>
</evidence>
<dbReference type="SUPFAM" id="SSF81321">
    <property type="entry name" value="Family A G protein-coupled receptor-like"/>
    <property type="match status" value="1"/>
</dbReference>
<comment type="subcellular location">
    <subcellularLocation>
        <location evidence="2">Endomembrane system</location>
        <topology evidence="2">Multi-pass membrane protein</topology>
    </subcellularLocation>
</comment>
<keyword evidence="10" id="KW-0862">Zinc</keyword>
<dbReference type="PANTHER" id="PTHR47154">
    <property type="entry name" value="G-PROTEIN COUPLED RECEPTOR MTH-RELATED"/>
    <property type="match status" value="1"/>
</dbReference>
<evidence type="ECO:0000256" key="16">
    <source>
        <dbReference type="ARBA" id="ARBA00037036"/>
    </source>
</evidence>
<dbReference type="InterPro" id="IPR051384">
    <property type="entry name" value="Mth_GPCR"/>
</dbReference>
<evidence type="ECO:0000256" key="19">
    <source>
        <dbReference type="ARBA" id="ARBA00052978"/>
    </source>
</evidence>
<accession>A0A8J2HGV9</accession>
<dbReference type="GO" id="GO:0004132">
    <property type="term" value="F:dCMP deaminase activity"/>
    <property type="evidence" value="ECO:0007669"/>
    <property type="project" value="UniProtKB-EC"/>
</dbReference>
<dbReference type="InterPro" id="IPR023311">
    <property type="entry name" value="Methusela_ecto_dom_2"/>
</dbReference>
<evidence type="ECO:0000313" key="24">
    <source>
        <dbReference type="EMBL" id="CAG5095997.1"/>
    </source>
</evidence>